<reference evidence="7 8" key="1">
    <citation type="submission" date="2017-09" db="EMBL/GenBank/DDBJ databases">
        <title>Depth-based differentiation of microbial function through sediment-hosted aquifers and enrichment of novel symbionts in the deep terrestrial subsurface.</title>
        <authorList>
            <person name="Probst A.J."/>
            <person name="Ladd B."/>
            <person name="Jarett J.K."/>
            <person name="Geller-Mcgrath D.E."/>
            <person name="Sieber C.M."/>
            <person name="Emerson J.B."/>
            <person name="Anantharaman K."/>
            <person name="Thomas B.C."/>
            <person name="Malmstrom R."/>
            <person name="Stieglmeier M."/>
            <person name="Klingl A."/>
            <person name="Woyke T."/>
            <person name="Ryan C.M."/>
            <person name="Banfield J.F."/>
        </authorList>
    </citation>
    <scope>NUCLEOTIDE SEQUENCE [LARGE SCALE GENOMIC DNA]</scope>
    <source>
        <strain evidence="7">CG22_combo_CG10-13_8_21_14_all_39_10</strain>
    </source>
</reference>
<dbReference type="InterPro" id="IPR005824">
    <property type="entry name" value="KOW"/>
</dbReference>
<dbReference type="InterPro" id="IPR008991">
    <property type="entry name" value="Translation_prot_SH3-like_sf"/>
</dbReference>
<dbReference type="EMBL" id="PCSW01000064">
    <property type="protein sequence ID" value="PIP57605.1"/>
    <property type="molecule type" value="Genomic_DNA"/>
</dbReference>
<keyword evidence="5" id="KW-0694">RNA-binding</keyword>
<gene>
    <name evidence="5 7" type="primary">rplX</name>
    <name evidence="7" type="ORF">COX03_02120</name>
</gene>
<evidence type="ECO:0000256" key="5">
    <source>
        <dbReference type="HAMAP-Rule" id="MF_01326"/>
    </source>
</evidence>
<dbReference type="InterPro" id="IPR041988">
    <property type="entry name" value="Ribosomal_uL24_KOW"/>
</dbReference>
<organism evidence="7 8">
    <name type="scientific">Candidatus Woesebacteria bacterium CG22_combo_CG10-13_8_21_14_all_39_10</name>
    <dbReference type="NCBI Taxonomy" id="1975059"/>
    <lineage>
        <taxon>Bacteria</taxon>
        <taxon>Candidatus Woeseibacteriota</taxon>
    </lineage>
</organism>
<keyword evidence="5" id="KW-0699">rRNA-binding</keyword>
<comment type="function">
    <text evidence="5">One of the proteins that surrounds the polypeptide exit tunnel on the outside of the subunit.</text>
</comment>
<evidence type="ECO:0000256" key="2">
    <source>
        <dbReference type="ARBA" id="ARBA00022980"/>
    </source>
</evidence>
<dbReference type="GO" id="GO:1990904">
    <property type="term" value="C:ribonucleoprotein complex"/>
    <property type="evidence" value="ECO:0007669"/>
    <property type="project" value="UniProtKB-KW"/>
</dbReference>
<dbReference type="PANTHER" id="PTHR12903">
    <property type="entry name" value="MITOCHONDRIAL RIBOSOMAL PROTEIN L24"/>
    <property type="match status" value="1"/>
</dbReference>
<comment type="caution">
    <text evidence="7">The sequence shown here is derived from an EMBL/GenBank/DDBJ whole genome shotgun (WGS) entry which is preliminary data.</text>
</comment>
<comment type="subunit">
    <text evidence="5">Part of the 50S ribosomal subunit.</text>
</comment>
<dbReference type="SMART" id="SM00739">
    <property type="entry name" value="KOW"/>
    <property type="match status" value="1"/>
</dbReference>
<feature type="domain" description="KOW" evidence="6">
    <location>
        <begin position="2"/>
        <end position="29"/>
    </location>
</feature>
<evidence type="ECO:0000256" key="1">
    <source>
        <dbReference type="ARBA" id="ARBA00010618"/>
    </source>
</evidence>
<evidence type="ECO:0000256" key="4">
    <source>
        <dbReference type="ARBA" id="ARBA00035206"/>
    </source>
</evidence>
<dbReference type="InterPro" id="IPR057264">
    <property type="entry name" value="Ribosomal_uL24_C"/>
</dbReference>
<dbReference type="GO" id="GO:0005840">
    <property type="term" value="C:ribosome"/>
    <property type="evidence" value="ECO:0007669"/>
    <property type="project" value="UniProtKB-KW"/>
</dbReference>
<dbReference type="HAMAP" id="MF_01326_B">
    <property type="entry name" value="Ribosomal_uL24_B"/>
    <property type="match status" value="1"/>
</dbReference>
<dbReference type="Pfam" id="PF00467">
    <property type="entry name" value="KOW"/>
    <property type="match status" value="1"/>
</dbReference>
<dbReference type="InterPro" id="IPR014722">
    <property type="entry name" value="Rib_uL2_dom2"/>
</dbReference>
<keyword evidence="3 5" id="KW-0687">Ribonucleoprotein</keyword>
<dbReference type="GO" id="GO:0019843">
    <property type="term" value="F:rRNA binding"/>
    <property type="evidence" value="ECO:0007669"/>
    <property type="project" value="UniProtKB-UniRule"/>
</dbReference>
<proteinExistence type="inferred from homology"/>
<comment type="function">
    <text evidence="5">One of two assembly initiator proteins, it binds directly to the 5'-end of the 23S rRNA, where it nucleates assembly of the 50S subunit.</text>
</comment>
<dbReference type="NCBIfam" id="TIGR01079">
    <property type="entry name" value="rplX_bact"/>
    <property type="match status" value="1"/>
</dbReference>
<evidence type="ECO:0000313" key="7">
    <source>
        <dbReference type="EMBL" id="PIP57605.1"/>
    </source>
</evidence>
<accession>A0A2H0BIV7</accession>
<sequence length="103" mass="11502">MKFRIGDNVKITAGKDKGRDGKIEKIFPKTFKVLVPGVNLYKKHVKGFQGQKGGIYDIPRPLGLGKIALICPKCKKVTRIGFSTKGEKKARICKKCNKEIDIK</sequence>
<dbReference type="InterPro" id="IPR003256">
    <property type="entry name" value="Ribosomal_uL24"/>
</dbReference>
<keyword evidence="2 5" id="KW-0689">Ribosomal protein</keyword>
<comment type="similarity">
    <text evidence="1 5">Belongs to the universal ribosomal protein uL24 family.</text>
</comment>
<dbReference type="Gene3D" id="2.30.30.30">
    <property type="match status" value="1"/>
</dbReference>
<dbReference type="SUPFAM" id="SSF50104">
    <property type="entry name" value="Translation proteins SH3-like domain"/>
    <property type="match status" value="1"/>
</dbReference>
<dbReference type="GO" id="GO:0003735">
    <property type="term" value="F:structural constituent of ribosome"/>
    <property type="evidence" value="ECO:0007669"/>
    <property type="project" value="InterPro"/>
</dbReference>
<evidence type="ECO:0000256" key="3">
    <source>
        <dbReference type="ARBA" id="ARBA00023274"/>
    </source>
</evidence>
<dbReference type="Pfam" id="PF17136">
    <property type="entry name" value="ribosomal_L24"/>
    <property type="match status" value="1"/>
</dbReference>
<dbReference type="Proteomes" id="UP000229847">
    <property type="component" value="Unassembled WGS sequence"/>
</dbReference>
<dbReference type="GO" id="GO:0006412">
    <property type="term" value="P:translation"/>
    <property type="evidence" value="ECO:0007669"/>
    <property type="project" value="UniProtKB-UniRule"/>
</dbReference>
<protein>
    <recommendedName>
        <fullName evidence="4 5">Large ribosomal subunit protein uL24</fullName>
    </recommendedName>
</protein>
<dbReference type="AlphaFoldDB" id="A0A2H0BIV7"/>
<evidence type="ECO:0000259" key="6">
    <source>
        <dbReference type="SMART" id="SM00739"/>
    </source>
</evidence>
<evidence type="ECO:0000313" key="8">
    <source>
        <dbReference type="Proteomes" id="UP000229847"/>
    </source>
</evidence>
<dbReference type="CDD" id="cd06089">
    <property type="entry name" value="KOW_RPL26"/>
    <property type="match status" value="1"/>
</dbReference>
<name>A0A2H0BIV7_9BACT</name>